<dbReference type="PROSITE" id="PS50850">
    <property type="entry name" value="MFS"/>
    <property type="match status" value="1"/>
</dbReference>
<feature type="transmembrane region" description="Helical" evidence="9">
    <location>
        <begin position="46"/>
        <end position="68"/>
    </location>
</feature>
<evidence type="ECO:0000256" key="5">
    <source>
        <dbReference type="ARBA" id="ARBA00022847"/>
    </source>
</evidence>
<feature type="domain" description="Major facilitator superfamily (MFS) profile" evidence="10">
    <location>
        <begin position="9"/>
        <end position="421"/>
    </location>
</feature>
<dbReference type="GO" id="GO:0005886">
    <property type="term" value="C:plasma membrane"/>
    <property type="evidence" value="ECO:0007669"/>
    <property type="project" value="UniProtKB-SubCell"/>
</dbReference>
<comment type="caution">
    <text evidence="11">The sequence shown here is derived from an EMBL/GenBank/DDBJ whole genome shotgun (WGS) entry which is preliminary data.</text>
</comment>
<dbReference type="InterPro" id="IPR011701">
    <property type="entry name" value="MFS"/>
</dbReference>
<dbReference type="PIRSF" id="PIRSF002808">
    <property type="entry name" value="Hexose_phosphate_transp"/>
    <property type="match status" value="1"/>
</dbReference>
<dbReference type="SUPFAM" id="SSF103473">
    <property type="entry name" value="MFS general substrate transporter"/>
    <property type="match status" value="1"/>
</dbReference>
<evidence type="ECO:0000256" key="3">
    <source>
        <dbReference type="ARBA" id="ARBA00022475"/>
    </source>
</evidence>
<organism evidence="11 12">
    <name type="scientific">SAR86 cluster bacterium</name>
    <dbReference type="NCBI Taxonomy" id="2030880"/>
    <lineage>
        <taxon>Bacteria</taxon>
        <taxon>Pseudomonadati</taxon>
        <taxon>Pseudomonadota</taxon>
        <taxon>Gammaproteobacteria</taxon>
        <taxon>SAR86 cluster</taxon>
    </lineage>
</organism>
<dbReference type="EMBL" id="SHBJ01000013">
    <property type="protein sequence ID" value="RZO28480.1"/>
    <property type="molecule type" value="Genomic_DNA"/>
</dbReference>
<evidence type="ECO:0000313" key="12">
    <source>
        <dbReference type="Proteomes" id="UP000315283"/>
    </source>
</evidence>
<keyword evidence="3" id="KW-1003">Cell membrane</keyword>
<evidence type="ECO:0000256" key="6">
    <source>
        <dbReference type="ARBA" id="ARBA00022989"/>
    </source>
</evidence>
<dbReference type="GO" id="GO:0015293">
    <property type="term" value="F:symporter activity"/>
    <property type="evidence" value="ECO:0007669"/>
    <property type="project" value="UniProtKB-KW"/>
</dbReference>
<gene>
    <name evidence="11" type="ORF">EVA97_02605</name>
</gene>
<proteinExistence type="inferred from homology"/>
<feature type="transmembrane region" description="Helical" evidence="9">
    <location>
        <begin position="395"/>
        <end position="414"/>
    </location>
</feature>
<name>A0A520N4Q6_9GAMM</name>
<feature type="transmembrane region" description="Helical" evidence="9">
    <location>
        <begin position="330"/>
        <end position="353"/>
    </location>
</feature>
<feature type="transmembrane region" description="Helical" evidence="9">
    <location>
        <begin position="304"/>
        <end position="324"/>
    </location>
</feature>
<evidence type="ECO:0000259" key="10">
    <source>
        <dbReference type="PROSITE" id="PS50850"/>
    </source>
</evidence>
<evidence type="ECO:0000256" key="8">
    <source>
        <dbReference type="ARBA" id="ARBA00038514"/>
    </source>
</evidence>
<feature type="transmembrane region" description="Helical" evidence="9">
    <location>
        <begin position="365"/>
        <end position="389"/>
    </location>
</feature>
<comment type="similarity">
    <text evidence="8">Belongs to the major facilitator superfamily. Phthalate permease family.</text>
</comment>
<protein>
    <submittedName>
        <fullName evidence="11">MFS transporter</fullName>
    </submittedName>
</protein>
<keyword evidence="5" id="KW-0769">Symport</keyword>
<feature type="transmembrane region" description="Helical" evidence="9">
    <location>
        <begin position="269"/>
        <end position="292"/>
    </location>
</feature>
<dbReference type="InterPro" id="IPR036259">
    <property type="entry name" value="MFS_trans_sf"/>
</dbReference>
<reference evidence="11 12" key="1">
    <citation type="submission" date="2019-02" db="EMBL/GenBank/DDBJ databases">
        <title>Prokaryotic population dynamics and viral predation in marine succession experiment using metagenomics: the confinement effect.</title>
        <authorList>
            <person name="Haro-Moreno J.M."/>
            <person name="Rodriguez-Valera F."/>
            <person name="Lopez-Perez M."/>
        </authorList>
    </citation>
    <scope>NUCLEOTIDE SEQUENCE [LARGE SCALE GENOMIC DNA]</scope>
    <source>
        <strain evidence="11">MED-G164</strain>
    </source>
</reference>
<dbReference type="FunFam" id="1.20.1250.20:FF:000003">
    <property type="entry name" value="Solute carrier family 17 member 3"/>
    <property type="match status" value="1"/>
</dbReference>
<dbReference type="PANTHER" id="PTHR11662">
    <property type="entry name" value="SOLUTE CARRIER FAMILY 17"/>
    <property type="match status" value="1"/>
</dbReference>
<dbReference type="PANTHER" id="PTHR11662:SF399">
    <property type="entry name" value="FI19708P1-RELATED"/>
    <property type="match status" value="1"/>
</dbReference>
<dbReference type="Pfam" id="PF07690">
    <property type="entry name" value="MFS_1"/>
    <property type="match status" value="1"/>
</dbReference>
<dbReference type="AlphaFoldDB" id="A0A520N4Q6"/>
<feature type="transmembrane region" description="Helical" evidence="9">
    <location>
        <begin position="100"/>
        <end position="123"/>
    </location>
</feature>
<dbReference type="InterPro" id="IPR050382">
    <property type="entry name" value="MFS_Na/Anion_cotransporter"/>
</dbReference>
<feature type="transmembrane region" description="Helical" evidence="9">
    <location>
        <begin position="225"/>
        <end position="249"/>
    </location>
</feature>
<evidence type="ECO:0000256" key="1">
    <source>
        <dbReference type="ARBA" id="ARBA00004651"/>
    </source>
</evidence>
<evidence type="ECO:0000256" key="7">
    <source>
        <dbReference type="ARBA" id="ARBA00023136"/>
    </source>
</evidence>
<dbReference type="Proteomes" id="UP000315283">
    <property type="component" value="Unassembled WGS sequence"/>
</dbReference>
<dbReference type="Gene3D" id="1.20.1250.20">
    <property type="entry name" value="MFS general substrate transporter like domains"/>
    <property type="match status" value="2"/>
</dbReference>
<dbReference type="InterPro" id="IPR000849">
    <property type="entry name" value="Sugar_P_transporter"/>
</dbReference>
<evidence type="ECO:0000256" key="4">
    <source>
        <dbReference type="ARBA" id="ARBA00022692"/>
    </source>
</evidence>
<feature type="transmembrane region" description="Helical" evidence="9">
    <location>
        <begin position="135"/>
        <end position="159"/>
    </location>
</feature>
<keyword evidence="4 9" id="KW-0812">Transmembrane</keyword>
<keyword evidence="7 9" id="KW-0472">Membrane</keyword>
<dbReference type="FunFam" id="1.20.1250.20:FF:000423">
    <property type="entry name" value="Putative inorganic phosphate cotransporter-like Protein"/>
    <property type="match status" value="1"/>
</dbReference>
<sequence length="424" mass="47088">MSIPYRFKVVFLSFLAVFICYIDRVNISVAIIPMQQQFGWSESQVGIILGSFYFGYMISMTIGGYLADKYGGKKVLGIGLLIWSFFTVITPIFAYSGLWYLILIRILMGLGEGITFPSWHAIYARWIPFKERTRAIAFTNSGISVGTVFGYLASAIIIAQYSWEWVFYSFGALGIFWYFFWNKNVTSFPEDNKFLPSDELAIIKSEAPSNSTAPSIPLIKLTKNLPFIAIAVATFCNNWALYTFLSYLPKFVNSPISVGGLGIELESNMFIYLILIPSFFSIFSLLLGGYLADRFIKNGYEVIHVRKTVNSIGFFGAAILLYLISLQDSLISVLILLCLINFCSGIGAGGFGVNHADLGPKYTGSLVGISGSFGMIAAIFSPMVAGYLLEITNSWSVIFYICSVILLFGGLFYLKFASASQQFE</sequence>
<evidence type="ECO:0000313" key="11">
    <source>
        <dbReference type="EMBL" id="RZO28480.1"/>
    </source>
</evidence>
<accession>A0A520N4Q6</accession>
<dbReference type="InterPro" id="IPR020846">
    <property type="entry name" value="MFS_dom"/>
</dbReference>
<feature type="transmembrane region" description="Helical" evidence="9">
    <location>
        <begin position="75"/>
        <end position="94"/>
    </location>
</feature>
<feature type="transmembrane region" description="Helical" evidence="9">
    <location>
        <begin position="165"/>
        <end position="181"/>
    </location>
</feature>
<comment type="subcellular location">
    <subcellularLocation>
        <location evidence="1">Cell membrane</location>
        <topology evidence="1">Multi-pass membrane protein</topology>
    </subcellularLocation>
</comment>
<evidence type="ECO:0000256" key="9">
    <source>
        <dbReference type="SAM" id="Phobius"/>
    </source>
</evidence>
<keyword evidence="6 9" id="KW-1133">Transmembrane helix</keyword>
<keyword evidence="2" id="KW-0813">Transport</keyword>
<evidence type="ECO:0000256" key="2">
    <source>
        <dbReference type="ARBA" id="ARBA00022448"/>
    </source>
</evidence>